<evidence type="ECO:0000256" key="1">
    <source>
        <dbReference type="SAM" id="Phobius"/>
    </source>
</evidence>
<feature type="transmembrane region" description="Helical" evidence="1">
    <location>
        <begin position="13"/>
        <end position="31"/>
    </location>
</feature>
<gene>
    <name evidence="2" type="ORF">HMPREF2531_04763</name>
</gene>
<reference evidence="2 3" key="1">
    <citation type="submission" date="2016-02" db="EMBL/GenBank/DDBJ databases">
        <authorList>
            <person name="Wen L."/>
            <person name="He K."/>
            <person name="Yang H."/>
        </authorList>
    </citation>
    <scope>NUCLEOTIDE SEQUENCE [LARGE SCALE GENOMIC DNA]</scope>
    <source>
        <strain evidence="2 3">KLE1704</strain>
    </source>
</reference>
<keyword evidence="1" id="KW-0812">Transmembrane</keyword>
<proteinExistence type="predicted"/>
<evidence type="ECO:0000313" key="3">
    <source>
        <dbReference type="Proteomes" id="UP000070319"/>
    </source>
</evidence>
<dbReference type="Proteomes" id="UP000070319">
    <property type="component" value="Unassembled WGS sequence"/>
</dbReference>
<evidence type="ECO:0000313" key="2">
    <source>
        <dbReference type="EMBL" id="KXT42402.1"/>
    </source>
</evidence>
<comment type="caution">
    <text evidence="2">The sequence shown here is derived from an EMBL/GenBank/DDBJ whole genome shotgun (WGS) entry which is preliminary data.</text>
</comment>
<name>A0A139KT82_9BACE</name>
<sequence length="45" mass="5245">MVALMPGQSPPEVKIPILMTLLFELLFFRSVKIEKKEKKDREADK</sequence>
<keyword evidence="1" id="KW-0472">Membrane</keyword>
<dbReference type="AlphaFoldDB" id="A0A139KT82"/>
<organism evidence="2">
    <name type="scientific">Bacteroides intestinalis</name>
    <dbReference type="NCBI Taxonomy" id="329854"/>
    <lineage>
        <taxon>Bacteria</taxon>
        <taxon>Pseudomonadati</taxon>
        <taxon>Bacteroidota</taxon>
        <taxon>Bacteroidia</taxon>
        <taxon>Bacteroidales</taxon>
        <taxon>Bacteroidaceae</taxon>
        <taxon>Bacteroides</taxon>
    </lineage>
</organism>
<protein>
    <submittedName>
        <fullName evidence="2">Uncharacterized protein</fullName>
    </submittedName>
</protein>
<dbReference type="EMBL" id="LTDF01000166">
    <property type="protein sequence ID" value="KXT42402.1"/>
    <property type="molecule type" value="Genomic_DNA"/>
</dbReference>
<accession>A0A139KT82</accession>
<keyword evidence="1" id="KW-1133">Transmembrane helix</keyword>